<protein>
    <submittedName>
        <fullName evidence="3">Uncharacterized protein LOC106160480</fullName>
    </submittedName>
</protein>
<keyword evidence="1" id="KW-0732">Signal</keyword>
<evidence type="ECO:0000313" key="2">
    <source>
        <dbReference type="Proteomes" id="UP000085678"/>
    </source>
</evidence>
<dbReference type="KEGG" id="lak:106160480"/>
<evidence type="ECO:0000313" key="3">
    <source>
        <dbReference type="RefSeq" id="XP_013392555.1"/>
    </source>
</evidence>
<proteinExistence type="predicted"/>
<gene>
    <name evidence="3" type="primary">LOC106160480</name>
</gene>
<sequence>MNRAMTIVVYTSVLTVCLGLDYPRNGPCKADYDGPYKESEMKEYTAMANCTEGRFDWNFPMGATLFRMQSSVYDDFQFCFQDLYGSQLAGYWKIYDVTGEKIVQIAKPTKRGQVVCRQSQNGRVGLFLQSTEKKTYTAAFAYKLESK</sequence>
<name>A0A1S3I2R0_LINAN</name>
<accession>A0A1S3I2R0</accession>
<feature type="signal peptide" evidence="1">
    <location>
        <begin position="1"/>
        <end position="19"/>
    </location>
</feature>
<dbReference type="GeneID" id="106160480"/>
<reference evidence="3" key="1">
    <citation type="submission" date="2025-08" db="UniProtKB">
        <authorList>
            <consortium name="RefSeq"/>
        </authorList>
    </citation>
    <scope>IDENTIFICATION</scope>
    <source>
        <tissue evidence="3">Gonads</tissue>
    </source>
</reference>
<dbReference type="Proteomes" id="UP000085678">
    <property type="component" value="Unplaced"/>
</dbReference>
<feature type="chain" id="PRO_5010251806" evidence="1">
    <location>
        <begin position="20"/>
        <end position="147"/>
    </location>
</feature>
<keyword evidence="2" id="KW-1185">Reference proteome</keyword>
<dbReference type="AlphaFoldDB" id="A0A1S3I2R0"/>
<dbReference type="InParanoid" id="A0A1S3I2R0"/>
<evidence type="ECO:0000256" key="1">
    <source>
        <dbReference type="SAM" id="SignalP"/>
    </source>
</evidence>
<organism evidence="2 3">
    <name type="scientific">Lingula anatina</name>
    <name type="common">Brachiopod</name>
    <name type="synonym">Lingula unguis</name>
    <dbReference type="NCBI Taxonomy" id="7574"/>
    <lineage>
        <taxon>Eukaryota</taxon>
        <taxon>Metazoa</taxon>
        <taxon>Spiralia</taxon>
        <taxon>Lophotrochozoa</taxon>
        <taxon>Brachiopoda</taxon>
        <taxon>Linguliformea</taxon>
        <taxon>Lingulata</taxon>
        <taxon>Lingulida</taxon>
        <taxon>Linguloidea</taxon>
        <taxon>Lingulidae</taxon>
        <taxon>Lingula</taxon>
    </lineage>
</organism>
<dbReference type="RefSeq" id="XP_013392555.1">
    <property type="nucleotide sequence ID" value="XM_013537101.1"/>
</dbReference>